<sequence length="177" mass="20675">MSNKELQALEKSEGLDMYLYSSIKKHPSPFKSPTLVVEQLKNIEKKLFPKSEQMDFSKELKSSNSTLIYGIDKGSKTNQITAYLIYQYNPFDKLFRLIKVGIEAKNQRKGYATLLVNSMINLIKSKSQEFEILLHVDVSREKAIKLYEKFNFEILETIENYYGNDRSAHLMRFINKN</sequence>
<dbReference type="OrthoDB" id="41532at2759"/>
<evidence type="ECO:0000259" key="1">
    <source>
        <dbReference type="PROSITE" id="PS51186"/>
    </source>
</evidence>
<dbReference type="Gene3D" id="3.40.630.30">
    <property type="match status" value="1"/>
</dbReference>
<dbReference type="PANTHER" id="PTHR47542">
    <property type="entry name" value="ACYL-COA N-ACYLTRANSFERASES (NAT) SUPERFAMILY PROTEIN"/>
    <property type="match status" value="1"/>
</dbReference>
<accession>A0A137NYZ1</accession>
<dbReference type="Pfam" id="PF08445">
    <property type="entry name" value="FR47"/>
    <property type="match status" value="1"/>
</dbReference>
<dbReference type="SUPFAM" id="SSF55729">
    <property type="entry name" value="Acyl-CoA N-acyltransferases (Nat)"/>
    <property type="match status" value="1"/>
</dbReference>
<keyword evidence="3" id="KW-1185">Reference proteome</keyword>
<dbReference type="Proteomes" id="UP000070444">
    <property type="component" value="Unassembled WGS sequence"/>
</dbReference>
<proteinExistence type="predicted"/>
<dbReference type="PROSITE" id="PS51186">
    <property type="entry name" value="GNAT"/>
    <property type="match status" value="1"/>
</dbReference>
<reference evidence="2 3" key="1">
    <citation type="journal article" date="2015" name="Genome Biol. Evol.">
        <title>Phylogenomic analyses indicate that early fungi evolved digesting cell walls of algal ancestors of land plants.</title>
        <authorList>
            <person name="Chang Y."/>
            <person name="Wang S."/>
            <person name="Sekimoto S."/>
            <person name="Aerts A.L."/>
            <person name="Choi C."/>
            <person name="Clum A."/>
            <person name="LaButti K.M."/>
            <person name="Lindquist E.A."/>
            <person name="Yee Ngan C."/>
            <person name="Ohm R.A."/>
            <person name="Salamov A.A."/>
            <person name="Grigoriev I.V."/>
            <person name="Spatafora J.W."/>
            <person name="Berbee M.L."/>
        </authorList>
    </citation>
    <scope>NUCLEOTIDE SEQUENCE [LARGE SCALE GENOMIC DNA]</scope>
    <source>
        <strain evidence="2 3">NRRL 28638</strain>
    </source>
</reference>
<dbReference type="PANTHER" id="PTHR47542:SF2">
    <property type="entry name" value="ACYL-COA N-ACYLTRANSFERASES (NAT) SUPERFAMILY PROTEIN"/>
    <property type="match status" value="1"/>
</dbReference>
<protein>
    <recommendedName>
        <fullName evidence="1">N-acetyltransferase domain-containing protein</fullName>
    </recommendedName>
</protein>
<dbReference type="STRING" id="796925.A0A137NYZ1"/>
<dbReference type="InterPro" id="IPR016181">
    <property type="entry name" value="Acyl_CoA_acyltransferase"/>
</dbReference>
<name>A0A137NYZ1_CONC2</name>
<dbReference type="GO" id="GO:0016747">
    <property type="term" value="F:acyltransferase activity, transferring groups other than amino-acyl groups"/>
    <property type="evidence" value="ECO:0007669"/>
    <property type="project" value="InterPro"/>
</dbReference>
<dbReference type="AlphaFoldDB" id="A0A137NYZ1"/>
<evidence type="ECO:0000313" key="3">
    <source>
        <dbReference type="Proteomes" id="UP000070444"/>
    </source>
</evidence>
<feature type="domain" description="N-acetyltransferase" evidence="1">
    <location>
        <begin position="28"/>
        <end position="176"/>
    </location>
</feature>
<evidence type="ECO:0000313" key="2">
    <source>
        <dbReference type="EMBL" id="KXN68006.1"/>
    </source>
</evidence>
<dbReference type="InterPro" id="IPR013653">
    <property type="entry name" value="GCN5-like_dom"/>
</dbReference>
<dbReference type="InterPro" id="IPR000182">
    <property type="entry name" value="GNAT_dom"/>
</dbReference>
<dbReference type="EMBL" id="KQ964600">
    <property type="protein sequence ID" value="KXN68006.1"/>
    <property type="molecule type" value="Genomic_DNA"/>
</dbReference>
<gene>
    <name evidence="2" type="ORF">CONCODRAFT_79936</name>
</gene>
<organism evidence="2 3">
    <name type="scientific">Conidiobolus coronatus (strain ATCC 28846 / CBS 209.66 / NRRL 28638)</name>
    <name type="common">Delacroixia coronata</name>
    <dbReference type="NCBI Taxonomy" id="796925"/>
    <lineage>
        <taxon>Eukaryota</taxon>
        <taxon>Fungi</taxon>
        <taxon>Fungi incertae sedis</taxon>
        <taxon>Zoopagomycota</taxon>
        <taxon>Entomophthoromycotina</taxon>
        <taxon>Entomophthoromycetes</taxon>
        <taxon>Entomophthorales</taxon>
        <taxon>Ancylistaceae</taxon>
        <taxon>Conidiobolus</taxon>
    </lineage>
</organism>